<dbReference type="Proteomes" id="UP000006443">
    <property type="component" value="Unassembled WGS sequence"/>
</dbReference>
<dbReference type="SMART" id="SM00830">
    <property type="entry name" value="CM_2"/>
    <property type="match status" value="1"/>
</dbReference>
<keyword evidence="4" id="KW-1185">Reference proteome</keyword>
<feature type="domain" description="Chorismate mutase" evidence="2">
    <location>
        <begin position="8"/>
        <end position="98"/>
    </location>
</feature>
<dbReference type="InterPro" id="IPR002701">
    <property type="entry name" value="CM_II_prokaryot"/>
</dbReference>
<dbReference type="Gene3D" id="1.20.59.10">
    <property type="entry name" value="Chorismate mutase"/>
    <property type="match status" value="1"/>
</dbReference>
<evidence type="ECO:0000313" key="3">
    <source>
        <dbReference type="EMBL" id="EEG77922.1"/>
    </source>
</evidence>
<reference evidence="3 4" key="1">
    <citation type="submission" date="2009-02" db="EMBL/GenBank/DDBJ databases">
        <title>Sequencing of the draft genome and assembly of Dethiobacter alkaliphilus AHT 1.</title>
        <authorList>
            <consortium name="US DOE Joint Genome Institute (JGI-PGF)"/>
            <person name="Lucas S."/>
            <person name="Copeland A."/>
            <person name="Lapidus A."/>
            <person name="Glavina del Rio T."/>
            <person name="Dalin E."/>
            <person name="Tice H."/>
            <person name="Bruce D."/>
            <person name="Goodwin L."/>
            <person name="Pitluck S."/>
            <person name="Larimer F."/>
            <person name="Land M.L."/>
            <person name="Hauser L."/>
            <person name="Muyzer G."/>
        </authorList>
    </citation>
    <scope>NUCLEOTIDE SEQUENCE [LARGE SCALE GENOMIC DNA]</scope>
    <source>
        <strain evidence="3 4">AHT 1</strain>
    </source>
</reference>
<dbReference type="PANTHER" id="PTHR38041:SF1">
    <property type="entry name" value="CHORISMATE MUTASE"/>
    <property type="match status" value="1"/>
</dbReference>
<keyword evidence="1" id="KW-0413">Isomerase</keyword>
<dbReference type="GO" id="GO:0046417">
    <property type="term" value="P:chorismate metabolic process"/>
    <property type="evidence" value="ECO:0007669"/>
    <property type="project" value="InterPro"/>
</dbReference>
<organism evidence="3 4">
    <name type="scientific">Dethiobacter alkaliphilus AHT 1</name>
    <dbReference type="NCBI Taxonomy" id="555088"/>
    <lineage>
        <taxon>Bacteria</taxon>
        <taxon>Bacillati</taxon>
        <taxon>Bacillota</taxon>
        <taxon>Dethiobacteria</taxon>
        <taxon>Dethiobacterales</taxon>
        <taxon>Dethiobacteraceae</taxon>
        <taxon>Dethiobacter</taxon>
    </lineage>
</organism>
<sequence>MPFLFRFGGEVVTINDARRKIDEIDQDIISLLGKRRRCVTEIGELKANKVKVRDIGREQLILKNLKQQAIKDGLDPEFIEKVYKEIFAYFIQCQNDMLET</sequence>
<dbReference type="InterPro" id="IPR036263">
    <property type="entry name" value="Chorismate_II_sf"/>
</dbReference>
<dbReference type="STRING" id="555088.DealDRAFT_1221"/>
<dbReference type="PANTHER" id="PTHR38041">
    <property type="entry name" value="CHORISMATE MUTASE"/>
    <property type="match status" value="1"/>
</dbReference>
<protein>
    <submittedName>
        <fullName evidence="3">Chorismate mutase</fullName>
    </submittedName>
</protein>
<dbReference type="PROSITE" id="PS51168">
    <property type="entry name" value="CHORISMATE_MUT_2"/>
    <property type="match status" value="1"/>
</dbReference>
<evidence type="ECO:0000256" key="1">
    <source>
        <dbReference type="ARBA" id="ARBA00023235"/>
    </source>
</evidence>
<gene>
    <name evidence="3" type="ORF">DealDRAFT_1221</name>
</gene>
<evidence type="ECO:0000313" key="4">
    <source>
        <dbReference type="Proteomes" id="UP000006443"/>
    </source>
</evidence>
<evidence type="ECO:0000259" key="2">
    <source>
        <dbReference type="PROSITE" id="PS51168"/>
    </source>
</evidence>
<proteinExistence type="predicted"/>
<dbReference type="GO" id="GO:0009697">
    <property type="term" value="P:salicylic acid biosynthetic process"/>
    <property type="evidence" value="ECO:0007669"/>
    <property type="project" value="TreeGrafter"/>
</dbReference>
<dbReference type="Pfam" id="PF01817">
    <property type="entry name" value="CM_2"/>
    <property type="match status" value="1"/>
</dbReference>
<dbReference type="InterPro" id="IPR036979">
    <property type="entry name" value="CM_dom_sf"/>
</dbReference>
<accession>C0GFG2</accession>
<dbReference type="EMBL" id="ACJM01000005">
    <property type="protein sequence ID" value="EEG77922.1"/>
    <property type="molecule type" value="Genomic_DNA"/>
</dbReference>
<dbReference type="SUPFAM" id="SSF48600">
    <property type="entry name" value="Chorismate mutase II"/>
    <property type="match status" value="1"/>
</dbReference>
<dbReference type="InterPro" id="IPR051331">
    <property type="entry name" value="Chorismate_mutase-related"/>
</dbReference>
<dbReference type="AlphaFoldDB" id="C0GFG2"/>
<dbReference type="GO" id="GO:0004106">
    <property type="term" value="F:chorismate mutase activity"/>
    <property type="evidence" value="ECO:0007669"/>
    <property type="project" value="InterPro"/>
</dbReference>
<comment type="caution">
    <text evidence="3">The sequence shown here is derived from an EMBL/GenBank/DDBJ whole genome shotgun (WGS) entry which is preliminary data.</text>
</comment>
<name>C0GFG2_DETAL</name>